<feature type="region of interest" description="Disordered" evidence="1">
    <location>
        <begin position="123"/>
        <end position="149"/>
    </location>
</feature>
<gene>
    <name evidence="3" type="ORF">CRYO30217_01864</name>
</gene>
<sequence>MKLSEVIIKNEKEGKVKTNHLIVKAKLRELVKNRSQELVDLLTALKIKASIVAPKAVLYSTLVKHLALNSELRAAVTGMLMEETSEYLNANGQGMTIAGAAMQALGGILTGIGRNQTMTATSATTMDEAKRKELEAERKRQEEEEERKRKTNLAIGITVGVLVILGIVIAIIHASKKNQLEAAAAAGSASVSALNG</sequence>
<evidence type="ECO:0000313" key="3">
    <source>
        <dbReference type="EMBL" id="CAG5082281.1"/>
    </source>
</evidence>
<dbReference type="RefSeq" id="WP_258542062.1">
    <property type="nucleotide sequence ID" value="NZ_OU015584.1"/>
</dbReference>
<keyword evidence="2" id="KW-0812">Transmembrane</keyword>
<feature type="compositionally biased region" description="Basic and acidic residues" evidence="1">
    <location>
        <begin position="127"/>
        <end position="148"/>
    </location>
</feature>
<keyword evidence="2" id="KW-0472">Membrane</keyword>
<dbReference type="AlphaFoldDB" id="A0A916JM49"/>
<name>A0A916JM49_9FLAO</name>
<keyword evidence="4" id="KW-1185">Reference proteome</keyword>
<proteinExistence type="predicted"/>
<accession>A0A916JM49</accession>
<dbReference type="EMBL" id="OU015584">
    <property type="protein sequence ID" value="CAG5082281.1"/>
    <property type="molecule type" value="Genomic_DNA"/>
</dbReference>
<dbReference type="KEGG" id="ptan:CRYO30217_01864"/>
<protein>
    <submittedName>
        <fullName evidence="3">Uncharacterized protein</fullName>
    </submittedName>
</protein>
<evidence type="ECO:0000256" key="1">
    <source>
        <dbReference type="SAM" id="MobiDB-lite"/>
    </source>
</evidence>
<dbReference type="Proteomes" id="UP000683507">
    <property type="component" value="Chromosome"/>
</dbReference>
<feature type="transmembrane region" description="Helical" evidence="2">
    <location>
        <begin position="153"/>
        <end position="172"/>
    </location>
</feature>
<evidence type="ECO:0000313" key="4">
    <source>
        <dbReference type="Proteomes" id="UP000683507"/>
    </source>
</evidence>
<keyword evidence="2" id="KW-1133">Transmembrane helix</keyword>
<evidence type="ECO:0000256" key="2">
    <source>
        <dbReference type="SAM" id="Phobius"/>
    </source>
</evidence>
<reference evidence="3" key="1">
    <citation type="submission" date="2021-04" db="EMBL/GenBank/DDBJ databases">
        <authorList>
            <person name="Rodrigo-Torres L."/>
            <person name="Arahal R. D."/>
            <person name="Lucena T."/>
        </authorList>
    </citation>
    <scope>NUCLEOTIDE SEQUENCE</scope>
    <source>
        <strain evidence="3">AS29M-1</strain>
    </source>
</reference>
<organism evidence="3 4">
    <name type="scientific">Parvicella tangerina</name>
    <dbReference type="NCBI Taxonomy" id="2829795"/>
    <lineage>
        <taxon>Bacteria</taxon>
        <taxon>Pseudomonadati</taxon>
        <taxon>Bacteroidota</taxon>
        <taxon>Flavobacteriia</taxon>
        <taxon>Flavobacteriales</taxon>
        <taxon>Parvicellaceae</taxon>
        <taxon>Parvicella</taxon>
    </lineage>
</organism>